<dbReference type="PANTHER" id="PTHR22617">
    <property type="entry name" value="CHEMOTAXIS SENSOR HISTIDINE KINASE-RELATED"/>
    <property type="match status" value="1"/>
</dbReference>
<dbReference type="Gene3D" id="2.30.30.40">
    <property type="entry name" value="SH3 Domains"/>
    <property type="match status" value="1"/>
</dbReference>
<dbReference type="GO" id="GO:0006935">
    <property type="term" value="P:chemotaxis"/>
    <property type="evidence" value="ECO:0007669"/>
    <property type="project" value="InterPro"/>
</dbReference>
<proteinExistence type="predicted"/>
<dbReference type="EMBL" id="QQSY01000004">
    <property type="protein sequence ID" value="RDI97751.1"/>
    <property type="molecule type" value="Genomic_DNA"/>
</dbReference>
<dbReference type="Proteomes" id="UP000254711">
    <property type="component" value="Unassembled WGS sequence"/>
</dbReference>
<reference evidence="2 3" key="1">
    <citation type="submission" date="2018-07" db="EMBL/GenBank/DDBJ databases">
        <title>Dyella solisilvae sp. nov., isolated from the pine and broad-leaved mixed forest soil.</title>
        <authorList>
            <person name="Gao Z."/>
            <person name="Qiu L."/>
        </authorList>
    </citation>
    <scope>NUCLEOTIDE SEQUENCE [LARGE SCALE GENOMIC DNA]</scope>
    <source>
        <strain evidence="2 3">DHG54</strain>
    </source>
</reference>
<gene>
    <name evidence="2" type="ORF">DVT68_15860</name>
</gene>
<dbReference type="SUPFAM" id="SSF50341">
    <property type="entry name" value="CheW-like"/>
    <property type="match status" value="1"/>
</dbReference>
<dbReference type="PROSITE" id="PS50851">
    <property type="entry name" value="CHEW"/>
    <property type="match status" value="1"/>
</dbReference>
<evidence type="ECO:0000259" key="1">
    <source>
        <dbReference type="PROSITE" id="PS50851"/>
    </source>
</evidence>
<name>A0A370K507_9GAMM</name>
<organism evidence="2 3">
    <name type="scientific">Dyella solisilvae</name>
    <dbReference type="NCBI Taxonomy" id="1920168"/>
    <lineage>
        <taxon>Bacteria</taxon>
        <taxon>Pseudomonadati</taxon>
        <taxon>Pseudomonadota</taxon>
        <taxon>Gammaproteobacteria</taxon>
        <taxon>Lysobacterales</taxon>
        <taxon>Rhodanobacteraceae</taxon>
        <taxon>Dyella</taxon>
    </lineage>
</organism>
<dbReference type="GO" id="GO:0007165">
    <property type="term" value="P:signal transduction"/>
    <property type="evidence" value="ECO:0007669"/>
    <property type="project" value="InterPro"/>
</dbReference>
<protein>
    <submittedName>
        <fullName evidence="2">Chemotaxis protein CheW</fullName>
    </submittedName>
</protein>
<dbReference type="PANTHER" id="PTHR22617:SF23">
    <property type="entry name" value="CHEMOTAXIS PROTEIN CHEW"/>
    <property type="match status" value="1"/>
</dbReference>
<keyword evidence="3" id="KW-1185">Reference proteome</keyword>
<sequence>MIDTQTAGSDQRWLSFRVGAQLYAAPLGEISEVIRDGEITPVPGAAGDLLGIRHLRGRIVPVLDGRRRLGLDEGQDLDVGQIRLIMLSHGAHLVGLRVDAIGDLVSPGHSGIAPPPPGAAARVDDPVYGVIPWQGSFVALLDVGRLCRLPAESEVA</sequence>
<accession>A0A370K507</accession>
<dbReference type="AlphaFoldDB" id="A0A370K507"/>
<comment type="caution">
    <text evidence="2">The sequence shown here is derived from an EMBL/GenBank/DDBJ whole genome shotgun (WGS) entry which is preliminary data.</text>
</comment>
<dbReference type="OrthoDB" id="9790406at2"/>
<dbReference type="InterPro" id="IPR039315">
    <property type="entry name" value="CheW"/>
</dbReference>
<evidence type="ECO:0000313" key="3">
    <source>
        <dbReference type="Proteomes" id="UP000254711"/>
    </source>
</evidence>
<feature type="domain" description="CheW-like" evidence="1">
    <location>
        <begin position="10"/>
        <end position="152"/>
    </location>
</feature>
<dbReference type="RefSeq" id="WP_114826068.1">
    <property type="nucleotide sequence ID" value="NZ_QQSY01000004.1"/>
</dbReference>
<dbReference type="SMART" id="SM00260">
    <property type="entry name" value="CheW"/>
    <property type="match status" value="1"/>
</dbReference>
<dbReference type="InterPro" id="IPR002545">
    <property type="entry name" value="CheW-lke_dom"/>
</dbReference>
<dbReference type="InterPro" id="IPR036061">
    <property type="entry name" value="CheW-like_dom_sf"/>
</dbReference>
<dbReference type="GO" id="GO:0005829">
    <property type="term" value="C:cytosol"/>
    <property type="evidence" value="ECO:0007669"/>
    <property type="project" value="TreeGrafter"/>
</dbReference>
<dbReference type="Gene3D" id="2.40.50.180">
    <property type="entry name" value="CheA-289, Domain 4"/>
    <property type="match status" value="1"/>
</dbReference>
<dbReference type="Pfam" id="PF01584">
    <property type="entry name" value="CheW"/>
    <property type="match status" value="1"/>
</dbReference>
<evidence type="ECO:0000313" key="2">
    <source>
        <dbReference type="EMBL" id="RDI97751.1"/>
    </source>
</evidence>